<dbReference type="GO" id="GO:0005886">
    <property type="term" value="C:plasma membrane"/>
    <property type="evidence" value="ECO:0007669"/>
    <property type="project" value="UniProtKB-SubCell"/>
</dbReference>
<comment type="subcellular location">
    <subcellularLocation>
        <location evidence="1">Cell inner membrane</location>
        <topology evidence="1">Single-pass membrane protein</topology>
    </subcellularLocation>
</comment>
<dbReference type="Pfam" id="PF07963">
    <property type="entry name" value="N_methyl"/>
    <property type="match status" value="1"/>
</dbReference>
<keyword evidence="7 11" id="KW-1133">Transmembrane helix</keyword>
<evidence type="ECO:0000256" key="7">
    <source>
        <dbReference type="ARBA" id="ARBA00022989"/>
    </source>
</evidence>
<evidence type="ECO:0000256" key="11">
    <source>
        <dbReference type="SAM" id="Phobius"/>
    </source>
</evidence>
<evidence type="ECO:0000256" key="6">
    <source>
        <dbReference type="ARBA" id="ARBA00022692"/>
    </source>
</evidence>
<dbReference type="PROSITE" id="PS00409">
    <property type="entry name" value="PROKAR_NTER_METHYL"/>
    <property type="match status" value="1"/>
</dbReference>
<dbReference type="SUPFAM" id="SSF54523">
    <property type="entry name" value="Pili subunits"/>
    <property type="match status" value="1"/>
</dbReference>
<name>A0A9X1W3M8_9GAMM</name>
<dbReference type="Pfam" id="PF12019">
    <property type="entry name" value="GspH"/>
    <property type="match status" value="1"/>
</dbReference>
<dbReference type="Proteomes" id="UP001139682">
    <property type="component" value="Unassembled WGS sequence"/>
</dbReference>
<dbReference type="Gene3D" id="3.55.40.10">
    <property type="entry name" value="minor pseudopilin epsh domain"/>
    <property type="match status" value="1"/>
</dbReference>
<dbReference type="InterPro" id="IPR045584">
    <property type="entry name" value="Pilin-like"/>
</dbReference>
<accession>A0A9X1W3M8</accession>
<dbReference type="GO" id="GO:0015628">
    <property type="term" value="P:protein secretion by the type II secretion system"/>
    <property type="evidence" value="ECO:0007669"/>
    <property type="project" value="InterPro"/>
</dbReference>
<dbReference type="EMBL" id="JALGRD010000005">
    <property type="protein sequence ID" value="MCJ0973725.1"/>
    <property type="molecule type" value="Genomic_DNA"/>
</dbReference>
<keyword evidence="8 11" id="KW-0472">Membrane</keyword>
<dbReference type="RefSeq" id="WP_243605845.1">
    <property type="nucleotide sequence ID" value="NZ_JALGRD010000005.1"/>
</dbReference>
<evidence type="ECO:0000256" key="1">
    <source>
        <dbReference type="ARBA" id="ARBA00004377"/>
    </source>
</evidence>
<organism evidence="13 14">
    <name type="scientific">Stutzerimonas marianensis</name>
    <dbReference type="NCBI Taxonomy" id="2929513"/>
    <lineage>
        <taxon>Bacteria</taxon>
        <taxon>Pseudomonadati</taxon>
        <taxon>Pseudomonadota</taxon>
        <taxon>Gammaproteobacteria</taxon>
        <taxon>Pseudomonadales</taxon>
        <taxon>Pseudomonadaceae</taxon>
        <taxon>Stutzerimonas</taxon>
    </lineage>
</organism>
<gene>
    <name evidence="13" type="ORF">MST27_10130</name>
</gene>
<evidence type="ECO:0000313" key="14">
    <source>
        <dbReference type="Proteomes" id="UP001139682"/>
    </source>
</evidence>
<evidence type="ECO:0000256" key="9">
    <source>
        <dbReference type="ARBA" id="ARBA00025772"/>
    </source>
</evidence>
<evidence type="ECO:0000313" key="13">
    <source>
        <dbReference type="EMBL" id="MCJ0973725.1"/>
    </source>
</evidence>
<keyword evidence="5" id="KW-0997">Cell inner membrane</keyword>
<keyword evidence="4" id="KW-0488">Methylation</keyword>
<reference evidence="13" key="1">
    <citation type="submission" date="2022-03" db="EMBL/GenBank/DDBJ databases">
        <title>Pseudomonas marianensis sp. nov., a marine bacterium isolated from deep-sea sediments of the Mariana Trench.</title>
        <authorList>
            <person name="Wei Y."/>
        </authorList>
    </citation>
    <scope>NUCLEOTIDE SEQUENCE</scope>
    <source>
        <strain evidence="13">PS1</strain>
    </source>
</reference>
<keyword evidence="6 11" id="KW-0812">Transmembrane</keyword>
<dbReference type="InterPro" id="IPR012902">
    <property type="entry name" value="N_methyl_site"/>
</dbReference>
<comment type="similarity">
    <text evidence="9">Belongs to the GSP H family.</text>
</comment>
<dbReference type="GO" id="GO:0015627">
    <property type="term" value="C:type II protein secretion system complex"/>
    <property type="evidence" value="ECO:0007669"/>
    <property type="project" value="InterPro"/>
</dbReference>
<feature type="domain" description="General secretion pathway GspH" evidence="12">
    <location>
        <begin position="57"/>
        <end position="176"/>
    </location>
</feature>
<evidence type="ECO:0000256" key="3">
    <source>
        <dbReference type="ARBA" id="ARBA00022475"/>
    </source>
</evidence>
<dbReference type="InterPro" id="IPR022346">
    <property type="entry name" value="T2SS_GspH"/>
</dbReference>
<dbReference type="AlphaFoldDB" id="A0A9X1W3M8"/>
<keyword evidence="14" id="KW-1185">Reference proteome</keyword>
<dbReference type="NCBIfam" id="TIGR02532">
    <property type="entry name" value="IV_pilin_GFxxxE"/>
    <property type="match status" value="1"/>
</dbReference>
<evidence type="ECO:0000256" key="5">
    <source>
        <dbReference type="ARBA" id="ARBA00022519"/>
    </source>
</evidence>
<protein>
    <recommendedName>
        <fullName evidence="2">Type II secretion system protein H</fullName>
    </recommendedName>
    <alternativeName>
        <fullName evidence="10">General secretion pathway protein H</fullName>
    </alternativeName>
</protein>
<evidence type="ECO:0000259" key="12">
    <source>
        <dbReference type="Pfam" id="PF12019"/>
    </source>
</evidence>
<evidence type="ECO:0000256" key="10">
    <source>
        <dbReference type="ARBA" id="ARBA00030775"/>
    </source>
</evidence>
<keyword evidence="3" id="KW-1003">Cell membrane</keyword>
<sequence>MTGETKKPWLKARSFAPRQSGFSLIELLIILVLLAIFAAIAMPNFQRLIASNRLESATDELISQLQFARSEAVIRNRLVTVENTSGQSQRWDRGLRIYTAGDFTASRAYSSSTDTLVREHGGLNQPNVTASATSGAASWLSFRPNGTLAVTTTQTIVICEDGDTALARSIELQASGRISKSTTAPTTCSP</sequence>
<proteinExistence type="inferred from homology"/>
<evidence type="ECO:0000256" key="8">
    <source>
        <dbReference type="ARBA" id="ARBA00023136"/>
    </source>
</evidence>
<comment type="caution">
    <text evidence="13">The sequence shown here is derived from an EMBL/GenBank/DDBJ whole genome shotgun (WGS) entry which is preliminary data.</text>
</comment>
<evidence type="ECO:0000256" key="2">
    <source>
        <dbReference type="ARBA" id="ARBA00021549"/>
    </source>
</evidence>
<feature type="transmembrane region" description="Helical" evidence="11">
    <location>
        <begin position="21"/>
        <end position="42"/>
    </location>
</feature>
<evidence type="ECO:0000256" key="4">
    <source>
        <dbReference type="ARBA" id="ARBA00022481"/>
    </source>
</evidence>